<organism evidence="1 2">
    <name type="scientific">Dovyalis caffra</name>
    <dbReference type="NCBI Taxonomy" id="77055"/>
    <lineage>
        <taxon>Eukaryota</taxon>
        <taxon>Viridiplantae</taxon>
        <taxon>Streptophyta</taxon>
        <taxon>Embryophyta</taxon>
        <taxon>Tracheophyta</taxon>
        <taxon>Spermatophyta</taxon>
        <taxon>Magnoliopsida</taxon>
        <taxon>eudicotyledons</taxon>
        <taxon>Gunneridae</taxon>
        <taxon>Pentapetalae</taxon>
        <taxon>rosids</taxon>
        <taxon>fabids</taxon>
        <taxon>Malpighiales</taxon>
        <taxon>Salicaceae</taxon>
        <taxon>Flacourtieae</taxon>
        <taxon>Dovyalis</taxon>
    </lineage>
</organism>
<reference evidence="1 2" key="1">
    <citation type="submission" date="2024-01" db="EMBL/GenBank/DDBJ databases">
        <authorList>
            <person name="Waweru B."/>
        </authorList>
    </citation>
    <scope>NUCLEOTIDE SEQUENCE [LARGE SCALE GENOMIC DNA]</scope>
</reference>
<comment type="caution">
    <text evidence="1">The sequence shown here is derived from an EMBL/GenBank/DDBJ whole genome shotgun (WGS) entry which is preliminary data.</text>
</comment>
<accession>A0AAV1SMX4</accession>
<evidence type="ECO:0000313" key="2">
    <source>
        <dbReference type="Proteomes" id="UP001314170"/>
    </source>
</evidence>
<evidence type="ECO:0000313" key="1">
    <source>
        <dbReference type="EMBL" id="CAK7352600.1"/>
    </source>
</evidence>
<keyword evidence="2" id="KW-1185">Reference proteome</keyword>
<proteinExistence type="predicted"/>
<dbReference type="EMBL" id="CAWUPB010001194">
    <property type="protein sequence ID" value="CAK7352600.1"/>
    <property type="molecule type" value="Genomic_DNA"/>
</dbReference>
<name>A0AAV1SMX4_9ROSI</name>
<dbReference type="Proteomes" id="UP001314170">
    <property type="component" value="Unassembled WGS sequence"/>
</dbReference>
<sequence length="110" mass="12722">MKGEWVGLGPTYVRLDYADPSLLRPRRRRWDARAGLVGLARWVEGSPIPTGLMHAWAMRGSSFDMLDMYVIYPHREDAGCWAACRSWSFYLTDFNSSTNWFLLMINRSAD</sequence>
<gene>
    <name evidence="1" type="ORF">DCAF_LOCUS24305</name>
</gene>
<feature type="non-terminal residue" evidence="1">
    <location>
        <position position="110"/>
    </location>
</feature>
<dbReference type="AlphaFoldDB" id="A0AAV1SMX4"/>
<protein>
    <submittedName>
        <fullName evidence="1">Uncharacterized protein</fullName>
    </submittedName>
</protein>